<dbReference type="AlphaFoldDB" id="A0A1R3H9V3"/>
<keyword evidence="2" id="KW-0472">Membrane</keyword>
<evidence type="ECO:0000313" key="4">
    <source>
        <dbReference type="Proteomes" id="UP000188268"/>
    </source>
</evidence>
<keyword evidence="2" id="KW-1133">Transmembrane helix</keyword>
<name>A0A1R3H9V3_COCAP</name>
<dbReference type="OMA" id="FNRPARQ"/>
<dbReference type="EMBL" id="AWWV01012448">
    <property type="protein sequence ID" value="OMO67128.1"/>
    <property type="molecule type" value="Genomic_DNA"/>
</dbReference>
<evidence type="ECO:0008006" key="5">
    <source>
        <dbReference type="Google" id="ProtNLM"/>
    </source>
</evidence>
<accession>A0A1R3H9V3</accession>
<sequence>MEGLQNWVGSLSKDPKSGSSSFFPEIPKNLRGGGGEGGSIGVSAAVHSSHSSGALINRPARQVVSLWTCSKLCAICFAAGIVVGYTLKQRVRRWASKLLKRLRDD</sequence>
<feature type="region of interest" description="Disordered" evidence="1">
    <location>
        <begin position="1"/>
        <end position="35"/>
    </location>
</feature>
<reference evidence="3 4" key="1">
    <citation type="submission" date="2013-09" db="EMBL/GenBank/DDBJ databases">
        <title>Corchorus capsularis genome sequencing.</title>
        <authorList>
            <person name="Alam M."/>
            <person name="Haque M.S."/>
            <person name="Islam M.S."/>
            <person name="Emdad E.M."/>
            <person name="Islam M.M."/>
            <person name="Ahmed B."/>
            <person name="Halim A."/>
            <person name="Hossen Q.M.M."/>
            <person name="Hossain M.Z."/>
            <person name="Ahmed R."/>
            <person name="Khan M.M."/>
            <person name="Islam R."/>
            <person name="Rashid M.M."/>
            <person name="Khan S.A."/>
            <person name="Rahman M.S."/>
            <person name="Alam M."/>
        </authorList>
    </citation>
    <scope>NUCLEOTIDE SEQUENCE [LARGE SCALE GENOMIC DNA]</scope>
    <source>
        <strain evidence="4">cv. CVL-1</strain>
        <tissue evidence="3">Whole seedling</tissue>
    </source>
</reference>
<evidence type="ECO:0000256" key="1">
    <source>
        <dbReference type="SAM" id="MobiDB-lite"/>
    </source>
</evidence>
<dbReference type="Proteomes" id="UP000188268">
    <property type="component" value="Unassembled WGS sequence"/>
</dbReference>
<dbReference type="OrthoDB" id="1726667at2759"/>
<evidence type="ECO:0000313" key="3">
    <source>
        <dbReference type="EMBL" id="OMO67128.1"/>
    </source>
</evidence>
<dbReference type="Gramene" id="OMO67128">
    <property type="protein sequence ID" value="OMO67128"/>
    <property type="gene ID" value="CCACVL1_20772"/>
</dbReference>
<comment type="caution">
    <text evidence="3">The sequence shown here is derived from an EMBL/GenBank/DDBJ whole genome shotgun (WGS) entry which is preliminary data.</text>
</comment>
<evidence type="ECO:0000256" key="2">
    <source>
        <dbReference type="SAM" id="Phobius"/>
    </source>
</evidence>
<proteinExistence type="predicted"/>
<protein>
    <recommendedName>
        <fullName evidence="5">Transmembrane protein</fullName>
    </recommendedName>
</protein>
<feature type="compositionally biased region" description="Low complexity" evidence="1">
    <location>
        <begin position="9"/>
        <end position="24"/>
    </location>
</feature>
<keyword evidence="2" id="KW-0812">Transmembrane</keyword>
<feature type="transmembrane region" description="Helical" evidence="2">
    <location>
        <begin position="64"/>
        <end position="87"/>
    </location>
</feature>
<keyword evidence="4" id="KW-1185">Reference proteome</keyword>
<gene>
    <name evidence="3" type="ORF">CCACVL1_20772</name>
</gene>
<dbReference type="STRING" id="210143.A0A1R3H9V3"/>
<organism evidence="3 4">
    <name type="scientific">Corchorus capsularis</name>
    <name type="common">Jute</name>
    <dbReference type="NCBI Taxonomy" id="210143"/>
    <lineage>
        <taxon>Eukaryota</taxon>
        <taxon>Viridiplantae</taxon>
        <taxon>Streptophyta</taxon>
        <taxon>Embryophyta</taxon>
        <taxon>Tracheophyta</taxon>
        <taxon>Spermatophyta</taxon>
        <taxon>Magnoliopsida</taxon>
        <taxon>eudicotyledons</taxon>
        <taxon>Gunneridae</taxon>
        <taxon>Pentapetalae</taxon>
        <taxon>rosids</taxon>
        <taxon>malvids</taxon>
        <taxon>Malvales</taxon>
        <taxon>Malvaceae</taxon>
        <taxon>Grewioideae</taxon>
        <taxon>Apeibeae</taxon>
        <taxon>Corchorus</taxon>
    </lineage>
</organism>